<proteinExistence type="predicted"/>
<dbReference type="EMBL" id="VDDA01000003">
    <property type="protein sequence ID" value="TNC14520.1"/>
    <property type="molecule type" value="Genomic_DNA"/>
</dbReference>
<dbReference type="NCBIfam" id="TIGR00275">
    <property type="entry name" value="aminoacetone oxidase family FAD-binding enzyme"/>
    <property type="match status" value="1"/>
</dbReference>
<gene>
    <name evidence="6" type="ORF">FF100_10300</name>
</gene>
<dbReference type="InterPro" id="IPR004792">
    <property type="entry name" value="BaiN-like"/>
</dbReference>
<feature type="domain" description="RsdA/BaiN/AoA(So)-like insert" evidence="5">
    <location>
        <begin position="194"/>
        <end position="344"/>
    </location>
</feature>
<dbReference type="SUPFAM" id="SSF51905">
    <property type="entry name" value="FAD/NAD(P)-binding domain"/>
    <property type="match status" value="1"/>
</dbReference>
<evidence type="ECO:0000259" key="4">
    <source>
        <dbReference type="Pfam" id="PF03486"/>
    </source>
</evidence>
<dbReference type="Gene3D" id="1.10.8.260">
    <property type="entry name" value="HI0933 insert domain-like"/>
    <property type="match status" value="1"/>
</dbReference>
<reference evidence="6 7" key="1">
    <citation type="submission" date="2019-06" db="EMBL/GenBank/DDBJ databases">
        <title>Genome of Methylobacterium sp. 17Sr1-39.</title>
        <authorList>
            <person name="Seo T."/>
        </authorList>
    </citation>
    <scope>NUCLEOTIDE SEQUENCE [LARGE SCALE GENOMIC DNA]</scope>
    <source>
        <strain evidence="6 7">17Sr1-39</strain>
    </source>
</reference>
<dbReference type="InterPro" id="IPR036188">
    <property type="entry name" value="FAD/NAD-bd_sf"/>
</dbReference>
<dbReference type="Proteomes" id="UP000305267">
    <property type="component" value="Unassembled WGS sequence"/>
</dbReference>
<dbReference type="InterPro" id="IPR055178">
    <property type="entry name" value="RsdA/BaiN/AoA(So)-like_dom"/>
</dbReference>
<dbReference type="InterPro" id="IPR057661">
    <property type="entry name" value="RsdA/BaiN/AoA(So)_Rossmann"/>
</dbReference>
<dbReference type="Gene3D" id="2.40.30.10">
    <property type="entry name" value="Translation factors"/>
    <property type="match status" value="1"/>
</dbReference>
<dbReference type="InterPro" id="IPR023166">
    <property type="entry name" value="BaiN-like_dom_sf"/>
</dbReference>
<dbReference type="Pfam" id="PF22780">
    <property type="entry name" value="HI0933_like_1st"/>
    <property type="match status" value="1"/>
</dbReference>
<protein>
    <submittedName>
        <fullName evidence="6">TIGR03862 family flavoprotein</fullName>
    </submittedName>
</protein>
<dbReference type="Pfam" id="PF03486">
    <property type="entry name" value="HI0933_like"/>
    <property type="match status" value="1"/>
</dbReference>
<dbReference type="PRINTS" id="PR00420">
    <property type="entry name" value="RNGMNOXGNASE"/>
</dbReference>
<dbReference type="SUPFAM" id="SSF160996">
    <property type="entry name" value="HI0933 insert domain-like"/>
    <property type="match status" value="1"/>
</dbReference>
<keyword evidence="2" id="KW-0285">Flavoprotein</keyword>
<dbReference type="OrthoDB" id="5288829at2"/>
<dbReference type="PANTHER" id="PTHR42887">
    <property type="entry name" value="OS12G0638800 PROTEIN"/>
    <property type="match status" value="1"/>
</dbReference>
<evidence type="ECO:0000313" key="7">
    <source>
        <dbReference type="Proteomes" id="UP000305267"/>
    </source>
</evidence>
<dbReference type="InterPro" id="IPR022460">
    <property type="entry name" value="Flavoprotein_PP4765"/>
</dbReference>
<evidence type="ECO:0000256" key="3">
    <source>
        <dbReference type="ARBA" id="ARBA00022827"/>
    </source>
</evidence>
<organism evidence="6 7">
    <name type="scientific">Methylobacterium terricola</name>
    <dbReference type="NCBI Taxonomy" id="2583531"/>
    <lineage>
        <taxon>Bacteria</taxon>
        <taxon>Pseudomonadati</taxon>
        <taxon>Pseudomonadota</taxon>
        <taxon>Alphaproteobacteria</taxon>
        <taxon>Hyphomicrobiales</taxon>
        <taxon>Methylobacteriaceae</taxon>
        <taxon>Methylobacterium</taxon>
    </lineage>
</organism>
<dbReference type="NCBIfam" id="TIGR03862">
    <property type="entry name" value="flavo_PP4765"/>
    <property type="match status" value="1"/>
</dbReference>
<keyword evidence="3" id="KW-0274">FAD</keyword>
<evidence type="ECO:0000256" key="2">
    <source>
        <dbReference type="ARBA" id="ARBA00022630"/>
    </source>
</evidence>
<dbReference type="Gene3D" id="3.50.50.60">
    <property type="entry name" value="FAD/NAD(P)-binding domain"/>
    <property type="match status" value="1"/>
</dbReference>
<comment type="cofactor">
    <cofactor evidence="1">
        <name>FAD</name>
        <dbReference type="ChEBI" id="CHEBI:57692"/>
    </cofactor>
</comment>
<evidence type="ECO:0000259" key="5">
    <source>
        <dbReference type="Pfam" id="PF22780"/>
    </source>
</evidence>
<keyword evidence="7" id="KW-1185">Reference proteome</keyword>
<dbReference type="AlphaFoldDB" id="A0A5C4LL02"/>
<evidence type="ECO:0000313" key="6">
    <source>
        <dbReference type="EMBL" id="TNC14520.1"/>
    </source>
</evidence>
<dbReference type="PANTHER" id="PTHR42887:SF1">
    <property type="entry name" value="BLR3961 PROTEIN"/>
    <property type="match status" value="1"/>
</dbReference>
<sequence length="405" mass="42544">MTKPSAHVAVIGAGPAGLAAAEILAAAGLRVTVIERMPSPARKLLIAGRGGLNLTHSEPLERFLARYAPAERRLDAAIRDFSPQALRDWCEGLGQPTFVGSSGRVFPHAFKASPLLRAWLARLDGLGVTLRTRTRWTGWDAQGAPTLAGEGGQETLRADATVLALGGASWPRLGSDGSWVPVLEADGIPVQVLRPANAGFTASWSPVFAERFAGAPLKRIALHLGPETVRGEAVITRDGIEGGAVYALSRPIREAIEARGEALMHLDLRPDLDAAALARRLAGARPKESRATVLRKAAGLSPPAAGLLREASRDLPTEPAALAGLIKAVPLRLTGLQPIERAISTAGGVAFAALDERFMLRARPGTFLAGEMLDWEAPTGGYLLQASFASGRAAAAGLLGWLAER</sequence>
<name>A0A5C4LL02_9HYPH</name>
<evidence type="ECO:0000256" key="1">
    <source>
        <dbReference type="ARBA" id="ARBA00001974"/>
    </source>
</evidence>
<comment type="caution">
    <text evidence="6">The sequence shown here is derived from an EMBL/GenBank/DDBJ whole genome shotgun (WGS) entry which is preliminary data.</text>
</comment>
<accession>A0A5C4LL02</accession>
<dbReference type="RefSeq" id="WP_139035602.1">
    <property type="nucleotide sequence ID" value="NZ_VDDA01000003.1"/>
</dbReference>
<feature type="domain" description="RsdA/BaiN/AoA(So)-like Rossmann fold-like" evidence="4">
    <location>
        <begin position="7"/>
        <end position="396"/>
    </location>
</feature>